<proteinExistence type="predicted"/>
<evidence type="ECO:0000313" key="3">
    <source>
        <dbReference type="Proteomes" id="UP000001555"/>
    </source>
</evidence>
<sequence>MQRGVGRLKHTISARHHLKCSTSISADLFRSLRMFMYVHNLLGVKAALMMCKFDTPTSEADKLDRVKLIMQKLAVRTRPAACNNNIGDKMLFVKTANSQQHQSI</sequence>
<accession>B7PFJ7</accession>
<dbReference type="EnsemblMetazoa" id="ISCW003980-RA">
    <property type="protein sequence ID" value="ISCW003980-PA"/>
    <property type="gene ID" value="ISCW003980"/>
</dbReference>
<dbReference type="PaxDb" id="6945-B7PFJ7"/>
<gene>
    <name evidence="1" type="ORF">IscW_ISCW003980</name>
</gene>
<name>B7PFJ7_IXOSC</name>
<dbReference type="InParanoid" id="B7PFJ7"/>
<dbReference type="EMBL" id="DS702749">
    <property type="protein sequence ID" value="EEC05369.1"/>
    <property type="molecule type" value="Genomic_DNA"/>
</dbReference>
<protein>
    <submittedName>
        <fullName evidence="1 2">Uncharacterized protein</fullName>
    </submittedName>
</protein>
<dbReference type="HOGENOM" id="CLU_2252948_0_0_1"/>
<dbReference type="VEuPathDB" id="VectorBase:ISCW003980"/>
<dbReference type="VEuPathDB" id="VectorBase:ISCI003980"/>
<reference evidence="2" key="2">
    <citation type="submission" date="2020-05" db="UniProtKB">
        <authorList>
            <consortium name="EnsemblMetazoa"/>
        </authorList>
    </citation>
    <scope>IDENTIFICATION</scope>
    <source>
        <strain evidence="2">wikel</strain>
    </source>
</reference>
<dbReference type="AlphaFoldDB" id="B7PFJ7"/>
<dbReference type="EMBL" id="ABJB010892449">
    <property type="status" value="NOT_ANNOTATED_CDS"/>
    <property type="molecule type" value="Genomic_DNA"/>
</dbReference>
<keyword evidence="3" id="KW-1185">Reference proteome</keyword>
<evidence type="ECO:0000313" key="1">
    <source>
        <dbReference type="EMBL" id="EEC05369.1"/>
    </source>
</evidence>
<evidence type="ECO:0000313" key="2">
    <source>
        <dbReference type="EnsemblMetazoa" id="ISCW003980-PA"/>
    </source>
</evidence>
<organism>
    <name type="scientific">Ixodes scapularis</name>
    <name type="common">Black-legged tick</name>
    <name type="synonym">Deer tick</name>
    <dbReference type="NCBI Taxonomy" id="6945"/>
    <lineage>
        <taxon>Eukaryota</taxon>
        <taxon>Metazoa</taxon>
        <taxon>Ecdysozoa</taxon>
        <taxon>Arthropoda</taxon>
        <taxon>Chelicerata</taxon>
        <taxon>Arachnida</taxon>
        <taxon>Acari</taxon>
        <taxon>Parasitiformes</taxon>
        <taxon>Ixodida</taxon>
        <taxon>Ixodoidea</taxon>
        <taxon>Ixodidae</taxon>
        <taxon>Ixodinae</taxon>
        <taxon>Ixodes</taxon>
    </lineage>
</organism>
<dbReference type="Proteomes" id="UP000001555">
    <property type="component" value="Unassembled WGS sequence"/>
</dbReference>
<reference evidence="1 3" key="1">
    <citation type="submission" date="2008-03" db="EMBL/GenBank/DDBJ databases">
        <title>Annotation of Ixodes scapularis.</title>
        <authorList>
            <consortium name="Ixodes scapularis Genome Project Consortium"/>
            <person name="Caler E."/>
            <person name="Hannick L.I."/>
            <person name="Bidwell S."/>
            <person name="Joardar V."/>
            <person name="Thiagarajan M."/>
            <person name="Amedeo P."/>
            <person name="Galinsky K.J."/>
            <person name="Schobel S."/>
            <person name="Inman J."/>
            <person name="Hostetler J."/>
            <person name="Miller J."/>
            <person name="Hammond M."/>
            <person name="Megy K."/>
            <person name="Lawson D."/>
            <person name="Kodira C."/>
            <person name="Sutton G."/>
            <person name="Meyer J."/>
            <person name="Hill C.A."/>
            <person name="Birren B."/>
            <person name="Nene V."/>
            <person name="Collins F."/>
            <person name="Alarcon-Chaidez F."/>
            <person name="Wikel S."/>
            <person name="Strausberg R."/>
        </authorList>
    </citation>
    <scope>NUCLEOTIDE SEQUENCE [LARGE SCALE GENOMIC DNA]</scope>
    <source>
        <strain evidence="3">Wikel</strain>
        <strain evidence="1">Wikel colony</strain>
    </source>
</reference>